<dbReference type="RefSeq" id="WP_141867262.1">
    <property type="nucleotide sequence ID" value="NZ_BAABAN010000001.1"/>
</dbReference>
<evidence type="ECO:0000313" key="4">
    <source>
        <dbReference type="EMBL" id="TQL71574.1"/>
    </source>
</evidence>
<keyword evidence="4" id="KW-0540">Nuclease</keyword>
<accession>A0A543AG67</accession>
<dbReference type="AlphaFoldDB" id="A0A543AG67"/>
<proteinExistence type="inferred from homology"/>
<dbReference type="CDD" id="cd00085">
    <property type="entry name" value="HNHc"/>
    <property type="match status" value="1"/>
</dbReference>
<evidence type="ECO:0000259" key="3">
    <source>
        <dbReference type="SMART" id="SM00507"/>
    </source>
</evidence>
<name>A0A543AG67_9MICC</name>
<dbReference type="Pfam" id="PF01844">
    <property type="entry name" value="HNH"/>
    <property type="match status" value="1"/>
</dbReference>
<keyword evidence="4" id="KW-0378">Hydrolase</keyword>
<dbReference type="InterPro" id="IPR002711">
    <property type="entry name" value="HNH"/>
</dbReference>
<evidence type="ECO:0000313" key="5">
    <source>
        <dbReference type="Proteomes" id="UP000319746"/>
    </source>
</evidence>
<dbReference type="OrthoDB" id="5241234at2"/>
<keyword evidence="5" id="KW-1185">Reference proteome</keyword>
<evidence type="ECO:0000256" key="2">
    <source>
        <dbReference type="SAM" id="MobiDB-lite"/>
    </source>
</evidence>
<feature type="domain" description="HNH nuclease" evidence="3">
    <location>
        <begin position="331"/>
        <end position="381"/>
    </location>
</feature>
<dbReference type="GO" id="GO:0004519">
    <property type="term" value="F:endonuclease activity"/>
    <property type="evidence" value="ECO:0007669"/>
    <property type="project" value="UniProtKB-KW"/>
</dbReference>
<gene>
    <name evidence="4" type="ORF">FB556_2062</name>
</gene>
<dbReference type="Gene3D" id="1.10.30.50">
    <property type="match status" value="1"/>
</dbReference>
<dbReference type="EMBL" id="VFOU01000003">
    <property type="protein sequence ID" value="TQL71574.1"/>
    <property type="molecule type" value="Genomic_DNA"/>
</dbReference>
<sequence length="440" mass="48207">METRDVVAGDAVQRAITVLRSLPEPDSQEACIDRIQLMEQAVRMVRGDQAVTTSRFVDYRQVEESHLKIPTSLQLKGIEAEVGFARGESPFVGAALTSTAIALCSVLPRTLAALTEGRVSEYHTRVVAEQTSHLSDAHRKEIDVLIAHRLGKASTSQLRRLIQGHAYRLDRAAAEARVEDNKRQRRVCKDPAGDGLVYVTAELPAHQGAAVMETLTRLTNQRLDQGQALDTDGTPLGRDEVMTDIFVELLTGQTTADGVAAEVVVVMHDTTLFGADELPAWLLGEGPLPAGTVKNWLADPNVTKSLRRLYTRPSDGQLVAMDSKRRRFPEGMAKMLRIRDDTCATPWCNSPVQDADHRHPWAKGGPTSWENATGLCKRCNRRKENRGSSYTGSSDELTVTTPTGHSYTVETRPPLAEIKHWNSDPPAPVGAIDIAWATAA</sequence>
<reference evidence="4 5" key="1">
    <citation type="submission" date="2019-06" db="EMBL/GenBank/DDBJ databases">
        <title>Sequencing the genomes of 1000 actinobacteria strains.</title>
        <authorList>
            <person name="Klenk H.-P."/>
        </authorList>
    </citation>
    <scope>NUCLEOTIDE SEQUENCE [LARGE SCALE GENOMIC DNA]</scope>
    <source>
        <strain evidence="4 5">DSM 24083</strain>
    </source>
</reference>
<organism evidence="4 5">
    <name type="scientific">Enteractinococcus coprophilus</name>
    <dbReference type="NCBI Taxonomy" id="1027633"/>
    <lineage>
        <taxon>Bacteria</taxon>
        <taxon>Bacillati</taxon>
        <taxon>Actinomycetota</taxon>
        <taxon>Actinomycetes</taxon>
        <taxon>Micrococcales</taxon>
        <taxon>Micrococcaceae</taxon>
    </lineage>
</organism>
<dbReference type="Pfam" id="PF02720">
    <property type="entry name" value="DUF222"/>
    <property type="match status" value="1"/>
</dbReference>
<comment type="similarity">
    <text evidence="1">Belongs to the Rv1128c/1148c/1588c/1702c/1945/3466 family.</text>
</comment>
<evidence type="ECO:0000256" key="1">
    <source>
        <dbReference type="ARBA" id="ARBA00023450"/>
    </source>
</evidence>
<feature type="region of interest" description="Disordered" evidence="2">
    <location>
        <begin position="382"/>
        <end position="408"/>
    </location>
</feature>
<comment type="caution">
    <text evidence="4">The sequence shown here is derived from an EMBL/GenBank/DDBJ whole genome shotgun (WGS) entry which is preliminary data.</text>
</comment>
<dbReference type="InterPro" id="IPR003870">
    <property type="entry name" value="DUF222"/>
</dbReference>
<dbReference type="SMART" id="SM00507">
    <property type="entry name" value="HNHc"/>
    <property type="match status" value="1"/>
</dbReference>
<dbReference type="InterPro" id="IPR003615">
    <property type="entry name" value="HNH_nuc"/>
</dbReference>
<feature type="compositionally biased region" description="Polar residues" evidence="2">
    <location>
        <begin position="387"/>
        <end position="408"/>
    </location>
</feature>
<dbReference type="GO" id="GO:0008270">
    <property type="term" value="F:zinc ion binding"/>
    <property type="evidence" value="ECO:0007669"/>
    <property type="project" value="InterPro"/>
</dbReference>
<dbReference type="Proteomes" id="UP000319746">
    <property type="component" value="Unassembled WGS sequence"/>
</dbReference>
<keyword evidence="4" id="KW-0255">Endonuclease</keyword>
<protein>
    <submittedName>
        <fullName evidence="4">HNH endonuclease</fullName>
    </submittedName>
</protein>
<dbReference type="GO" id="GO:0003676">
    <property type="term" value="F:nucleic acid binding"/>
    <property type="evidence" value="ECO:0007669"/>
    <property type="project" value="InterPro"/>
</dbReference>